<gene>
    <name evidence="3" type="ordered locus">Despr_1578</name>
</gene>
<name>A0A7U3YLU0_DESPD</name>
<reference evidence="3 4" key="1">
    <citation type="journal article" date="2011" name="Stand. Genomic Sci.">
        <title>Complete genome sequence of Desulfobulbus propionicus type strain (1pr3).</title>
        <authorList>
            <person name="Pagani I."/>
            <person name="Lapidus A."/>
            <person name="Nolan M."/>
            <person name="Lucas S."/>
            <person name="Hammon N."/>
            <person name="Deshpande S."/>
            <person name="Cheng J.F."/>
            <person name="Chertkov O."/>
            <person name="Davenport K."/>
            <person name="Tapia R."/>
            <person name="Han C."/>
            <person name="Goodwin L."/>
            <person name="Pitluck S."/>
            <person name="Liolios K."/>
            <person name="Mavromatis K."/>
            <person name="Ivanova N."/>
            <person name="Mikhailova N."/>
            <person name="Pati A."/>
            <person name="Chen A."/>
            <person name="Palaniappan K."/>
            <person name="Land M."/>
            <person name="Hauser L."/>
            <person name="Chang Y.J."/>
            <person name="Jeffries C.D."/>
            <person name="Detter J.C."/>
            <person name="Brambilla E."/>
            <person name="Kannan K.P."/>
            <person name="Djao O.D."/>
            <person name="Rohde M."/>
            <person name="Pukall R."/>
            <person name="Spring S."/>
            <person name="Goker M."/>
            <person name="Sikorski J."/>
            <person name="Woyke T."/>
            <person name="Bristow J."/>
            <person name="Eisen J.A."/>
            <person name="Markowitz V."/>
            <person name="Hugenholtz P."/>
            <person name="Kyrpides N.C."/>
            <person name="Klenk H.P."/>
        </authorList>
    </citation>
    <scope>NUCLEOTIDE SEQUENCE [LARGE SCALE GENOMIC DNA]</scope>
    <source>
        <strain evidence="4">ATCC 33891 / DSM 2032 / 1pr3</strain>
    </source>
</reference>
<keyword evidence="4" id="KW-1185">Reference proteome</keyword>
<sequence length="334" mass="36838">MSKTMKVGVIGVGYLGRFHAQKYAAMEDVDLVGVADADPARARQIAEECSTASFADYRELLPQVDAVSIVVPTSLHHEVGKVCLQQGIDVLMEKPITTTLSEADDLIHLAREHGRILQVGHLERFNPAVLAMQPLLTHPLFIEAHRIAVFKERGTDVDVVLDLMIHDIDIVLSIVKAPIVSILTAGAPVVTQHTDIANARLIFANGCTANITVSRISMDNMRRMRIFQPGQYLSVDFGKKEVMSVRLKPGATGAAPVPEISKSGFQDQDALELELRDFVQHVRDRSRPAVAGEEGRRALDVALQVVEQIESNRRRVEQILADEGRSDLLAYLHH</sequence>
<feature type="domain" description="Gfo/Idh/MocA-like oxidoreductase N-terminal" evidence="1">
    <location>
        <begin position="5"/>
        <end position="121"/>
    </location>
</feature>
<proteinExistence type="predicted"/>
<dbReference type="Gene3D" id="3.40.50.720">
    <property type="entry name" value="NAD(P)-binding Rossmann-like Domain"/>
    <property type="match status" value="1"/>
</dbReference>
<dbReference type="AlphaFoldDB" id="A0A7U3YLU0"/>
<evidence type="ECO:0000313" key="4">
    <source>
        <dbReference type="Proteomes" id="UP000006365"/>
    </source>
</evidence>
<organism evidence="3 4">
    <name type="scientific">Desulfobulbus propionicus (strain ATCC 33891 / DSM 2032 / VKM B-1956 / 1pr3)</name>
    <dbReference type="NCBI Taxonomy" id="577650"/>
    <lineage>
        <taxon>Bacteria</taxon>
        <taxon>Pseudomonadati</taxon>
        <taxon>Thermodesulfobacteriota</taxon>
        <taxon>Desulfobulbia</taxon>
        <taxon>Desulfobulbales</taxon>
        <taxon>Desulfobulbaceae</taxon>
        <taxon>Desulfobulbus</taxon>
    </lineage>
</organism>
<dbReference type="Pfam" id="PF01408">
    <property type="entry name" value="GFO_IDH_MocA"/>
    <property type="match status" value="1"/>
</dbReference>
<dbReference type="GO" id="GO:0000166">
    <property type="term" value="F:nucleotide binding"/>
    <property type="evidence" value="ECO:0007669"/>
    <property type="project" value="InterPro"/>
</dbReference>
<dbReference type="InterPro" id="IPR055170">
    <property type="entry name" value="GFO_IDH_MocA-like_dom"/>
</dbReference>
<dbReference type="KEGG" id="dpr:Despr_1578"/>
<dbReference type="EMBL" id="CP002364">
    <property type="protein sequence ID" value="ADW17730.1"/>
    <property type="molecule type" value="Genomic_DNA"/>
</dbReference>
<dbReference type="InterPro" id="IPR036291">
    <property type="entry name" value="NAD(P)-bd_dom_sf"/>
</dbReference>
<protein>
    <submittedName>
        <fullName evidence="3">Oxidoreductase domain protein</fullName>
    </submittedName>
</protein>
<feature type="domain" description="GFO/IDH/MocA-like oxidoreductase" evidence="2">
    <location>
        <begin position="158"/>
        <end position="226"/>
    </location>
</feature>
<dbReference type="RefSeq" id="WP_015724271.1">
    <property type="nucleotide sequence ID" value="NC_014972.1"/>
</dbReference>
<dbReference type="Pfam" id="PF22725">
    <property type="entry name" value="GFO_IDH_MocA_C3"/>
    <property type="match status" value="1"/>
</dbReference>
<dbReference type="SUPFAM" id="SSF51735">
    <property type="entry name" value="NAD(P)-binding Rossmann-fold domains"/>
    <property type="match status" value="1"/>
</dbReference>
<dbReference type="InterPro" id="IPR000683">
    <property type="entry name" value="Gfo/Idh/MocA-like_OxRdtase_N"/>
</dbReference>
<dbReference type="Proteomes" id="UP000006365">
    <property type="component" value="Chromosome"/>
</dbReference>
<dbReference type="PANTHER" id="PTHR43377:SF1">
    <property type="entry name" value="BILIVERDIN REDUCTASE A"/>
    <property type="match status" value="1"/>
</dbReference>
<dbReference type="SUPFAM" id="SSF55347">
    <property type="entry name" value="Glyceraldehyde-3-phosphate dehydrogenase-like, C-terminal domain"/>
    <property type="match status" value="1"/>
</dbReference>
<dbReference type="PANTHER" id="PTHR43377">
    <property type="entry name" value="BILIVERDIN REDUCTASE A"/>
    <property type="match status" value="1"/>
</dbReference>
<evidence type="ECO:0000259" key="2">
    <source>
        <dbReference type="Pfam" id="PF22725"/>
    </source>
</evidence>
<dbReference type="Gene3D" id="3.30.360.10">
    <property type="entry name" value="Dihydrodipicolinate Reductase, domain 2"/>
    <property type="match status" value="1"/>
</dbReference>
<dbReference type="InterPro" id="IPR051450">
    <property type="entry name" value="Gfo/Idh/MocA_Oxidoreductases"/>
</dbReference>
<accession>A0A7U3YLU0</accession>
<evidence type="ECO:0000313" key="3">
    <source>
        <dbReference type="EMBL" id="ADW17730.1"/>
    </source>
</evidence>
<evidence type="ECO:0000259" key="1">
    <source>
        <dbReference type="Pfam" id="PF01408"/>
    </source>
</evidence>